<dbReference type="Proteomes" id="UP000014480">
    <property type="component" value="Unassembled WGS sequence"/>
</dbReference>
<dbReference type="STRING" id="1213857.A0A484FCV6"/>
<sequence length="369" mass="41876">MFGARMVCSCAFYLTPDSPHPNACNKRMATVTLHEEEEAPCFSHETFLVATPASDATTTKSPIRKSRSPRRPWNGDGKGIQVDIGARLREYVDCLNHCKFDVIGNHLADTISRNGQPQTQEEHIARLRHRTQGLAGFEVKIDTMLVDKKARAVAARYVNRMTASQPEADGETTTTTEFDEQCYVWFDERGKMARIVTLQDNEGIRARNPTAAMTPRFLTRSMPQEPVDLGSVLGAYVASINQHRMRAEFPRFCRHEVRHNNRALSVEDYARSIEYSHEAIAGLRFGIRELLVDEETQQVAARLEITGTPVMEFAGVRPNGREVRFHEHCMYRFDRGKIAVVWATMELDSYRRQLEVEVDGRKSSTLGIN</sequence>
<name>A0A484FCV6_COLOR</name>
<comment type="caution">
    <text evidence="2">The sequence shown here is derived from an EMBL/GenBank/DDBJ whole genome shotgun (WGS) entry which is preliminary data.</text>
</comment>
<reference evidence="3" key="2">
    <citation type="journal article" date="2019" name="Mol. Plant Microbe Interact.">
        <title>Genome sequence resources for four phytopathogenic fungi from the Colletotrichum orbiculare species complex.</title>
        <authorList>
            <person name="Gan P."/>
            <person name="Tsushima A."/>
            <person name="Narusaka M."/>
            <person name="Narusaka Y."/>
            <person name="Takano Y."/>
            <person name="Kubo Y."/>
            <person name="Shirasu K."/>
        </authorList>
    </citation>
    <scope>GENOME REANNOTATION</scope>
    <source>
        <strain evidence="3">104-T / ATCC 96160 / CBS 514.97 / LARS 414 / MAFF 240422</strain>
    </source>
</reference>
<dbReference type="InterPro" id="IPR032710">
    <property type="entry name" value="NTF2-like_dom_sf"/>
</dbReference>
<dbReference type="GO" id="GO:0030638">
    <property type="term" value="P:polyketide metabolic process"/>
    <property type="evidence" value="ECO:0007669"/>
    <property type="project" value="InterPro"/>
</dbReference>
<evidence type="ECO:0000313" key="2">
    <source>
        <dbReference type="EMBL" id="TDZ16199.1"/>
    </source>
</evidence>
<gene>
    <name evidence="2" type="ORF">Cob_v010855</name>
</gene>
<reference evidence="3" key="1">
    <citation type="journal article" date="2013" name="New Phytol.">
        <title>Comparative genomic and transcriptomic analyses reveal the hemibiotrophic stage shift of Colletotrichum fungi.</title>
        <authorList>
            <person name="Gan P."/>
            <person name="Ikeda K."/>
            <person name="Irieda H."/>
            <person name="Narusaka M."/>
            <person name="O'Connell R.J."/>
            <person name="Narusaka Y."/>
            <person name="Takano Y."/>
            <person name="Kubo Y."/>
            <person name="Shirasu K."/>
        </authorList>
    </citation>
    <scope>NUCLEOTIDE SEQUENCE [LARGE SCALE GENOMIC DNA]</scope>
    <source>
        <strain evidence="3">104-T / ATCC 96160 / CBS 514.97 / LARS 414 / MAFF 240422</strain>
    </source>
</reference>
<dbReference type="Gene3D" id="3.10.450.50">
    <property type="match status" value="2"/>
</dbReference>
<evidence type="ECO:0008006" key="4">
    <source>
        <dbReference type="Google" id="ProtNLM"/>
    </source>
</evidence>
<dbReference type="Pfam" id="PF07366">
    <property type="entry name" value="SnoaL"/>
    <property type="match status" value="1"/>
</dbReference>
<dbReference type="OrthoDB" id="2830113at2759"/>
<proteinExistence type="predicted"/>
<feature type="region of interest" description="Disordered" evidence="1">
    <location>
        <begin position="54"/>
        <end position="77"/>
    </location>
</feature>
<evidence type="ECO:0000313" key="3">
    <source>
        <dbReference type="Proteomes" id="UP000014480"/>
    </source>
</evidence>
<dbReference type="EMBL" id="AMCV02000036">
    <property type="protein sequence ID" value="TDZ16199.1"/>
    <property type="molecule type" value="Genomic_DNA"/>
</dbReference>
<evidence type="ECO:0000256" key="1">
    <source>
        <dbReference type="SAM" id="MobiDB-lite"/>
    </source>
</evidence>
<keyword evidence="3" id="KW-1185">Reference proteome</keyword>
<accession>A0A484FCV6</accession>
<organism evidence="2 3">
    <name type="scientific">Colletotrichum orbiculare (strain 104-T / ATCC 96160 / CBS 514.97 / LARS 414 / MAFF 240422)</name>
    <name type="common">Cucumber anthracnose fungus</name>
    <name type="synonym">Colletotrichum lagenarium</name>
    <dbReference type="NCBI Taxonomy" id="1213857"/>
    <lineage>
        <taxon>Eukaryota</taxon>
        <taxon>Fungi</taxon>
        <taxon>Dikarya</taxon>
        <taxon>Ascomycota</taxon>
        <taxon>Pezizomycotina</taxon>
        <taxon>Sordariomycetes</taxon>
        <taxon>Hypocreomycetidae</taxon>
        <taxon>Glomerellales</taxon>
        <taxon>Glomerellaceae</taxon>
        <taxon>Colletotrichum</taxon>
        <taxon>Colletotrichum orbiculare species complex</taxon>
    </lineage>
</organism>
<dbReference type="AlphaFoldDB" id="A0A484FCV6"/>
<protein>
    <recommendedName>
        <fullName evidence="4">SnoaL-like polyketide cyclase</fullName>
    </recommendedName>
</protein>
<dbReference type="InterPro" id="IPR009959">
    <property type="entry name" value="Cyclase_SnoaL-like"/>
</dbReference>
<dbReference type="SUPFAM" id="SSF54427">
    <property type="entry name" value="NTF2-like"/>
    <property type="match status" value="2"/>
</dbReference>